<proteinExistence type="predicted"/>
<sequence>MLFSDCCMLQRALVVESQRFFAVGPKGHLVGLEPGIRGPGCWRTLENPIRQRNLRMLVRQGMLFSDCCMMQRALVVESQSFFAVGPRGYLVSLEPGIRGPGCWRTQEKPLHQRNPRMLVRRGTLFPDCCMTQSTLVVETQRFFTVGPIGHLVGLEPGIRGPGCWRTLEKPIRQRNLRMLVRRGTLFPDCCMMQRTLVVETQRFFAVGPRGHLVGLEPGIRGPGCWRTLENPIRQRNLRMLVRQVMLFSICCMMQRALVVESQRFFAVGPRGHLVSFRTWNTRAWLLEDPRKAYSPEELEDAFSPRDPVS</sequence>
<dbReference type="AlphaFoldDB" id="A0AAD1SWZ6"/>
<organism evidence="1 2">
    <name type="scientific">Pelobates cultripes</name>
    <name type="common">Western spadefoot toad</name>
    <dbReference type="NCBI Taxonomy" id="61616"/>
    <lineage>
        <taxon>Eukaryota</taxon>
        <taxon>Metazoa</taxon>
        <taxon>Chordata</taxon>
        <taxon>Craniata</taxon>
        <taxon>Vertebrata</taxon>
        <taxon>Euteleostomi</taxon>
        <taxon>Amphibia</taxon>
        <taxon>Batrachia</taxon>
        <taxon>Anura</taxon>
        <taxon>Pelobatoidea</taxon>
        <taxon>Pelobatidae</taxon>
        <taxon>Pelobates</taxon>
    </lineage>
</organism>
<evidence type="ECO:0000313" key="1">
    <source>
        <dbReference type="EMBL" id="CAH2313050.1"/>
    </source>
</evidence>
<keyword evidence="2" id="KW-1185">Reference proteome</keyword>
<accession>A0AAD1SWZ6</accession>
<gene>
    <name evidence="1" type="ORF">PECUL_23A047067</name>
</gene>
<name>A0AAD1SWZ6_PELCU</name>
<dbReference type="EMBL" id="OW240919">
    <property type="protein sequence ID" value="CAH2313050.1"/>
    <property type="molecule type" value="Genomic_DNA"/>
</dbReference>
<reference evidence="1" key="1">
    <citation type="submission" date="2022-03" db="EMBL/GenBank/DDBJ databases">
        <authorList>
            <person name="Alioto T."/>
            <person name="Alioto T."/>
            <person name="Gomez Garrido J."/>
        </authorList>
    </citation>
    <scope>NUCLEOTIDE SEQUENCE</scope>
</reference>
<protein>
    <submittedName>
        <fullName evidence="1">Uncharacterized protein</fullName>
    </submittedName>
</protein>
<dbReference type="Proteomes" id="UP001295444">
    <property type="component" value="Chromosome 08"/>
</dbReference>
<evidence type="ECO:0000313" key="2">
    <source>
        <dbReference type="Proteomes" id="UP001295444"/>
    </source>
</evidence>